<dbReference type="InterPro" id="IPR046534">
    <property type="entry name" value="DUF6599"/>
</dbReference>
<reference evidence="1 2" key="1">
    <citation type="submission" date="2013-11" db="EMBL/GenBank/DDBJ databases">
        <title>Metagenomic analysis of a methanogenic consortium involved in long chain n-alkane degradation.</title>
        <authorList>
            <person name="Davidova I.A."/>
            <person name="Callaghan A.V."/>
            <person name="Wawrik B."/>
            <person name="Pruitt S."/>
            <person name="Marks C."/>
            <person name="Duncan K.E."/>
            <person name="Suflita J.M."/>
        </authorList>
    </citation>
    <scope>NUCLEOTIDE SEQUENCE [LARGE SCALE GENOMIC DNA]</scope>
    <source>
        <strain evidence="1 2">SPR</strain>
    </source>
</reference>
<dbReference type="Proteomes" id="UP000032233">
    <property type="component" value="Unassembled WGS sequence"/>
</dbReference>
<gene>
    <name evidence="1" type="ORF">X474_16335</name>
</gene>
<dbReference type="OrthoDB" id="1096279at2"/>
<dbReference type="RefSeq" id="WP_044349943.1">
    <property type="nucleotide sequence ID" value="NZ_AZAC01000020.1"/>
</dbReference>
<accession>A0A0D2HR89</accession>
<comment type="caution">
    <text evidence="1">The sequence shown here is derived from an EMBL/GenBank/DDBJ whole genome shotgun (WGS) entry which is preliminary data.</text>
</comment>
<organism evidence="1 2">
    <name type="scientific">Dethiosulfatarculus sandiegensis</name>
    <dbReference type="NCBI Taxonomy" id="1429043"/>
    <lineage>
        <taxon>Bacteria</taxon>
        <taxon>Pseudomonadati</taxon>
        <taxon>Thermodesulfobacteriota</taxon>
        <taxon>Desulfarculia</taxon>
        <taxon>Desulfarculales</taxon>
        <taxon>Desulfarculaceae</taxon>
        <taxon>Dethiosulfatarculus</taxon>
    </lineage>
</organism>
<name>A0A0D2HR89_9BACT</name>
<protein>
    <submittedName>
        <fullName evidence="1">Uncharacterized protein</fullName>
    </submittedName>
</protein>
<dbReference type="Pfam" id="PF20244">
    <property type="entry name" value="DUF6599"/>
    <property type="match status" value="1"/>
</dbReference>
<proteinExistence type="predicted"/>
<dbReference type="EMBL" id="AZAC01000020">
    <property type="protein sequence ID" value="KIX13008.1"/>
    <property type="molecule type" value="Genomic_DNA"/>
</dbReference>
<keyword evidence="2" id="KW-1185">Reference proteome</keyword>
<evidence type="ECO:0000313" key="1">
    <source>
        <dbReference type="EMBL" id="KIX13008.1"/>
    </source>
</evidence>
<sequence>MNGWSLEGEPVKYQGENLFRMINGGADIYHEYGFKQVVRGEYFGPKDRTIKLESYEMQTPAAAYGMYTFKAGKGGKALKIGRASLMQEYYLNFWKGNLLVTLVGMDSDKQTMEGLTAQAKAVDKRITRTGARPELAELVLSEPTTLSNARYVRGPLGLMSSYIFDTKNIFQVRQGMVGEIKDCKVLVFKYRDEAESLTTYQKAAAGLKTNNRFSGQDIRENQAAMVDRDDNLILINQLGSYIAVLVGQDRGKVKSTRDSLAEKLGKSRPVSKGSA</sequence>
<dbReference type="AlphaFoldDB" id="A0A0D2HR89"/>
<dbReference type="InParanoid" id="A0A0D2HR89"/>
<evidence type="ECO:0000313" key="2">
    <source>
        <dbReference type="Proteomes" id="UP000032233"/>
    </source>
</evidence>
<dbReference type="STRING" id="1429043.X474_16335"/>